<evidence type="ECO:0000256" key="10">
    <source>
        <dbReference type="PROSITE-ProRule" id="PRU00283"/>
    </source>
</evidence>
<feature type="region of interest" description="Disordered" evidence="12">
    <location>
        <begin position="1004"/>
        <end position="1025"/>
    </location>
</feature>
<dbReference type="GO" id="GO:0090307">
    <property type="term" value="P:mitotic spindle assembly"/>
    <property type="evidence" value="ECO:0007669"/>
    <property type="project" value="TreeGrafter"/>
</dbReference>
<dbReference type="PROSITE" id="PS50067">
    <property type="entry name" value="KINESIN_MOTOR_2"/>
    <property type="match status" value="1"/>
</dbReference>
<sequence length="1025" mass="114874">MEKRNCPPSPSPRSTEKSGRELRSGEANGSANTNTNTIPKGDKEKGVNVQVILRCRPLSDEETKSNTPVVISCNERRREVAATQIIANKQIDRTFVFDKVFGPSSRQKDLFEQSISPIVNEVLEGYNCTIFAYGQTGTGKTYTMEGGGTRKVKNGELPTDAGVIPRAVRQIFDILEAQCAEYSMKVTFLELYNEEITDLLAPEEPKFPVPEDKTKKPIALMEDGKGFVFVRGLEEEIVYSAGEIYKILDMGSAKRRTAETLLNKQSSRSHSIFSITIHIKELTHEGEEMIKIGKLNLVDLAGSENISRSGARDGRAREAGEINKSLLTLGRVINALVEHSGHVPYRDSKLTRLLRDSLGGKTKTCIIATISPSVYCLEETLSTLDYAHRAKNIKNKPEVNQRMMKSAMIKDLYYEIDRLKQEVFAAREKNGIYIPRERYLQEEAEKKQLVELKDLYDAEQLLSAELGEKLGKTQKDLEDTKSALHDLEEKYNEAKCTIKEKEYAIFNLLKSEKSLVDCAYNLRAELENAAADVSGLFSKIERKDKIEDGNISLVQRFRSQLTRQLDALHKTVSNSVMQQEDHLKEMEHDMQSFVSSKNEAAQGLRESVQKLKVLHGSGITALDGLAGEIDMNSRITFERLNSQVQSHTSALEKCFGGIASEADNLLNELQCSLAKQEERLAHFANKQREGHLRAVEASRSISKITAGFFHSLDVHASKLTNILEDTQSVQDQQLVDLEKKFEECAANEEKQLLEKVAEMLASFNARKKKLVQTAVSSLRESTVNRTSHLQKEISTAQDFTSSVREKWDFYMEETEKNYIEDTSAIDSGRSCLAEVLVECKVKTTMGAQQWKNAEDSLFSLGKGNVESIDSIVRTGTEANQLLRSKLSSAVSSTLEDIDFANKALLSSIDSSLKLDHDACSNIGAIFTPCHGEMRELKGEHHHKVVEISENAGKCLEEEYLVDEPSCSTPRRRQIDLPSLESIEELRTPDCDELLKSFRESSTWKQTNGDSRHLPDATLEPLIGRN</sequence>
<proteinExistence type="inferred from homology"/>
<protein>
    <recommendedName>
        <fullName evidence="13">Kinesin motor domain-containing protein</fullName>
    </recommendedName>
</protein>
<dbReference type="InterPro" id="IPR036961">
    <property type="entry name" value="Kinesin_motor_dom_sf"/>
</dbReference>
<keyword evidence="4 10" id="KW-0547">Nucleotide-binding</keyword>
<keyword evidence="6 10" id="KW-0505">Motor protein</keyword>
<reference evidence="14" key="1">
    <citation type="submission" date="2020-05" db="EMBL/GenBank/DDBJ databases">
        <title>WGS assembly of Panicum virgatum.</title>
        <authorList>
            <person name="Lovell J.T."/>
            <person name="Jenkins J."/>
            <person name="Shu S."/>
            <person name="Juenger T.E."/>
            <person name="Schmutz J."/>
        </authorList>
    </citation>
    <scope>NUCLEOTIDE SEQUENCE</scope>
    <source>
        <strain evidence="14">AP13</strain>
    </source>
</reference>
<dbReference type="GO" id="GO:0008574">
    <property type="term" value="F:plus-end-directed microtubule motor activity"/>
    <property type="evidence" value="ECO:0007669"/>
    <property type="project" value="TreeGrafter"/>
</dbReference>
<keyword evidence="7" id="KW-0206">Cytoskeleton</keyword>
<evidence type="ECO:0000256" key="7">
    <source>
        <dbReference type="ARBA" id="ARBA00023212"/>
    </source>
</evidence>
<dbReference type="SUPFAM" id="SSF52540">
    <property type="entry name" value="P-loop containing nucleoside triphosphate hydrolases"/>
    <property type="match status" value="1"/>
</dbReference>
<feature type="binding site" evidence="10">
    <location>
        <begin position="134"/>
        <end position="141"/>
    </location>
    <ligand>
        <name>ATP</name>
        <dbReference type="ChEBI" id="CHEBI:30616"/>
    </ligand>
</feature>
<evidence type="ECO:0000256" key="1">
    <source>
        <dbReference type="ARBA" id="ARBA00004186"/>
    </source>
</evidence>
<comment type="similarity">
    <text evidence="8">Belongs to the TRAFAC class myosin-kinesin ATPase superfamily. Kinesin family. KIN-5/BimC subfamily.</text>
</comment>
<dbReference type="CDD" id="cd01364">
    <property type="entry name" value="KISc_BimC_Eg5"/>
    <property type="match status" value="1"/>
</dbReference>
<feature type="coiled-coil region" evidence="11">
    <location>
        <begin position="659"/>
        <end position="686"/>
    </location>
</feature>
<dbReference type="InterPro" id="IPR047149">
    <property type="entry name" value="KIF11-like"/>
</dbReference>
<keyword evidence="15" id="KW-1185">Reference proteome</keyword>
<dbReference type="GO" id="GO:0008017">
    <property type="term" value="F:microtubule binding"/>
    <property type="evidence" value="ECO:0007669"/>
    <property type="project" value="InterPro"/>
</dbReference>
<dbReference type="EMBL" id="CM029041">
    <property type="protein sequence ID" value="KAG2624268.1"/>
    <property type="molecule type" value="Genomic_DNA"/>
</dbReference>
<evidence type="ECO:0000256" key="2">
    <source>
        <dbReference type="ARBA" id="ARBA00022490"/>
    </source>
</evidence>
<keyword evidence="2" id="KW-0963">Cytoplasm</keyword>
<comment type="subcellular location">
    <subcellularLocation>
        <location evidence="1">Cytoplasm</location>
        <location evidence="1">Cytoskeleton</location>
        <location evidence="1">Spindle</location>
    </subcellularLocation>
</comment>
<keyword evidence="11" id="KW-0175">Coiled coil</keyword>
<comment type="caution">
    <text evidence="14">The sequence shown here is derived from an EMBL/GenBank/DDBJ whole genome shotgun (WGS) entry which is preliminary data.</text>
</comment>
<evidence type="ECO:0000259" key="13">
    <source>
        <dbReference type="PROSITE" id="PS50067"/>
    </source>
</evidence>
<dbReference type="GO" id="GO:0005876">
    <property type="term" value="C:spindle microtubule"/>
    <property type="evidence" value="ECO:0007669"/>
    <property type="project" value="TreeGrafter"/>
</dbReference>
<dbReference type="Pfam" id="PF00225">
    <property type="entry name" value="Kinesin"/>
    <property type="match status" value="1"/>
</dbReference>
<dbReference type="AlphaFoldDB" id="A0A8T0UI45"/>
<dbReference type="InterPro" id="IPR027417">
    <property type="entry name" value="P-loop_NTPase"/>
</dbReference>
<feature type="coiled-coil region" evidence="11">
    <location>
        <begin position="470"/>
        <end position="504"/>
    </location>
</feature>
<feature type="domain" description="Kinesin motor" evidence="13">
    <location>
        <begin position="48"/>
        <end position="393"/>
    </location>
</feature>
<dbReference type="GO" id="GO:0005524">
    <property type="term" value="F:ATP binding"/>
    <property type="evidence" value="ECO:0007669"/>
    <property type="project" value="UniProtKB-UniRule"/>
</dbReference>
<dbReference type="PANTHER" id="PTHR47970:SF9">
    <property type="entry name" value="KINESIN-LIKE PROTEIN KIN-5D"/>
    <property type="match status" value="1"/>
</dbReference>
<dbReference type="SMART" id="SM00129">
    <property type="entry name" value="KISc"/>
    <property type="match status" value="1"/>
</dbReference>
<dbReference type="InterPro" id="IPR019821">
    <property type="entry name" value="Kinesin_motor_CS"/>
</dbReference>
<dbReference type="InterPro" id="IPR047241">
    <property type="entry name" value="KIF11-like_kin_motor_dom"/>
</dbReference>
<dbReference type="PRINTS" id="PR00380">
    <property type="entry name" value="KINESINHEAVY"/>
</dbReference>
<gene>
    <name evidence="14" type="ORF">PVAP13_3KG119900</name>
</gene>
<keyword evidence="5 10" id="KW-0067">ATP-binding</keyword>
<dbReference type="Proteomes" id="UP000823388">
    <property type="component" value="Chromosome 3K"/>
</dbReference>
<dbReference type="EMBL" id="CM029041">
    <property type="protein sequence ID" value="KAG2624272.1"/>
    <property type="molecule type" value="Genomic_DNA"/>
</dbReference>
<dbReference type="PROSITE" id="PS00411">
    <property type="entry name" value="KINESIN_MOTOR_1"/>
    <property type="match status" value="1"/>
</dbReference>
<evidence type="ECO:0000256" key="11">
    <source>
        <dbReference type="SAM" id="Coils"/>
    </source>
</evidence>
<evidence type="ECO:0000313" key="15">
    <source>
        <dbReference type="Proteomes" id="UP000823388"/>
    </source>
</evidence>
<accession>A0A8T0UI45</accession>
<evidence type="ECO:0000256" key="8">
    <source>
        <dbReference type="ARBA" id="ARBA00034704"/>
    </source>
</evidence>
<keyword evidence="3" id="KW-0493">Microtubule</keyword>
<dbReference type="FunFam" id="3.40.850.10:FF:000019">
    <property type="entry name" value="Kinesin-like protein KIN-5D"/>
    <property type="match status" value="1"/>
</dbReference>
<feature type="compositionally biased region" description="Basic and acidic residues" evidence="12">
    <location>
        <begin position="14"/>
        <end position="24"/>
    </location>
</feature>
<evidence type="ECO:0000256" key="4">
    <source>
        <dbReference type="ARBA" id="ARBA00022741"/>
    </source>
</evidence>
<comment type="function">
    <text evidence="9">Responsible for microtubule translocation. May be important for the organization of phragmoplast-specific arrays of microtubules. Plays an essential role in stabilizing the mitotic spindle. Required during mitotic cytokinesis.</text>
</comment>
<dbReference type="InterPro" id="IPR001752">
    <property type="entry name" value="Kinesin_motor_dom"/>
</dbReference>
<evidence type="ECO:0000256" key="9">
    <source>
        <dbReference type="ARBA" id="ARBA00046159"/>
    </source>
</evidence>
<dbReference type="PANTHER" id="PTHR47970">
    <property type="entry name" value="KINESIN-LIKE PROTEIN KIF11"/>
    <property type="match status" value="1"/>
</dbReference>
<name>A0A8T0UI45_PANVG</name>
<evidence type="ECO:0000313" key="14">
    <source>
        <dbReference type="EMBL" id="KAG2624272.1"/>
    </source>
</evidence>
<evidence type="ECO:0000256" key="3">
    <source>
        <dbReference type="ARBA" id="ARBA00022701"/>
    </source>
</evidence>
<feature type="compositionally biased region" description="Polar residues" evidence="12">
    <location>
        <begin position="27"/>
        <end position="38"/>
    </location>
</feature>
<feature type="region of interest" description="Disordered" evidence="12">
    <location>
        <begin position="1"/>
        <end position="43"/>
    </location>
</feature>
<evidence type="ECO:0000256" key="5">
    <source>
        <dbReference type="ARBA" id="ARBA00022840"/>
    </source>
</evidence>
<dbReference type="GO" id="GO:0072686">
    <property type="term" value="C:mitotic spindle"/>
    <property type="evidence" value="ECO:0007669"/>
    <property type="project" value="TreeGrafter"/>
</dbReference>
<dbReference type="GO" id="GO:0007018">
    <property type="term" value="P:microtubule-based movement"/>
    <property type="evidence" value="ECO:0007669"/>
    <property type="project" value="InterPro"/>
</dbReference>
<dbReference type="GO" id="GO:0051231">
    <property type="term" value="P:spindle elongation"/>
    <property type="evidence" value="ECO:0007669"/>
    <property type="project" value="TreeGrafter"/>
</dbReference>
<organism evidence="14 15">
    <name type="scientific">Panicum virgatum</name>
    <name type="common">Blackwell switchgrass</name>
    <dbReference type="NCBI Taxonomy" id="38727"/>
    <lineage>
        <taxon>Eukaryota</taxon>
        <taxon>Viridiplantae</taxon>
        <taxon>Streptophyta</taxon>
        <taxon>Embryophyta</taxon>
        <taxon>Tracheophyta</taxon>
        <taxon>Spermatophyta</taxon>
        <taxon>Magnoliopsida</taxon>
        <taxon>Liliopsida</taxon>
        <taxon>Poales</taxon>
        <taxon>Poaceae</taxon>
        <taxon>PACMAD clade</taxon>
        <taxon>Panicoideae</taxon>
        <taxon>Panicodae</taxon>
        <taxon>Paniceae</taxon>
        <taxon>Panicinae</taxon>
        <taxon>Panicum</taxon>
        <taxon>Panicum sect. Hiantes</taxon>
    </lineage>
</organism>
<evidence type="ECO:0000256" key="12">
    <source>
        <dbReference type="SAM" id="MobiDB-lite"/>
    </source>
</evidence>
<dbReference type="Gene3D" id="3.40.850.10">
    <property type="entry name" value="Kinesin motor domain"/>
    <property type="match status" value="1"/>
</dbReference>
<evidence type="ECO:0000256" key="6">
    <source>
        <dbReference type="ARBA" id="ARBA00023175"/>
    </source>
</evidence>